<protein>
    <recommendedName>
        <fullName evidence="2">Ribosomal silencing factor RsfS</fullName>
    </recommendedName>
</protein>
<organism evidence="3 4">
    <name type="scientific">Croceitalea vernalis</name>
    <dbReference type="NCBI Taxonomy" id="3075599"/>
    <lineage>
        <taxon>Bacteria</taxon>
        <taxon>Pseudomonadati</taxon>
        <taxon>Bacteroidota</taxon>
        <taxon>Flavobacteriia</taxon>
        <taxon>Flavobacteriales</taxon>
        <taxon>Flavobacteriaceae</taxon>
        <taxon>Croceitalea</taxon>
    </lineage>
</organism>
<dbReference type="SUPFAM" id="SSF81301">
    <property type="entry name" value="Nucleotidyltransferase"/>
    <property type="match status" value="1"/>
</dbReference>
<dbReference type="Gene3D" id="3.30.460.10">
    <property type="entry name" value="Beta Polymerase, domain 2"/>
    <property type="match status" value="1"/>
</dbReference>
<gene>
    <name evidence="2 3" type="primary">rsfS</name>
    <name evidence="3" type="ORF">RM520_14635</name>
</gene>
<comment type="function">
    <text evidence="2">Functions as a ribosomal silencing factor. Interacts with ribosomal protein uL14 (rplN), blocking formation of intersubunit bridge B8. Prevents association of the 30S and 50S ribosomal subunits and the formation of functional ribosomes, thus repressing translation.</text>
</comment>
<comment type="similarity">
    <text evidence="1 2">Belongs to the Iojap/RsfS family.</text>
</comment>
<dbReference type="RefSeq" id="WP_311386439.1">
    <property type="nucleotide sequence ID" value="NZ_JAVRHU010000006.1"/>
</dbReference>
<dbReference type="InterPro" id="IPR004394">
    <property type="entry name" value="Iojap/RsfS/C7orf30"/>
</dbReference>
<dbReference type="NCBIfam" id="TIGR00090">
    <property type="entry name" value="rsfS_iojap_ybeB"/>
    <property type="match status" value="1"/>
</dbReference>
<dbReference type="PANTHER" id="PTHR21043:SF0">
    <property type="entry name" value="MITOCHONDRIAL ASSEMBLY OF RIBOSOMAL LARGE SUBUNIT PROTEIN 1"/>
    <property type="match status" value="1"/>
</dbReference>
<dbReference type="Proteomes" id="UP001250662">
    <property type="component" value="Unassembled WGS sequence"/>
</dbReference>
<dbReference type="HAMAP" id="MF_01477">
    <property type="entry name" value="Iojap_RsfS"/>
    <property type="match status" value="1"/>
</dbReference>
<proteinExistence type="inferred from homology"/>
<dbReference type="Pfam" id="PF02410">
    <property type="entry name" value="RsfS"/>
    <property type="match status" value="1"/>
</dbReference>
<dbReference type="EMBL" id="JAVRHU010000006">
    <property type="protein sequence ID" value="MDT0622864.1"/>
    <property type="molecule type" value="Genomic_DNA"/>
</dbReference>
<evidence type="ECO:0000313" key="3">
    <source>
        <dbReference type="EMBL" id="MDT0622864.1"/>
    </source>
</evidence>
<sequence length="125" mass="14005">MQESKAGADELIALILSGIEEVKGVDINLLDLREIENTVCDYFIICNGTSNTHVNAIVSSIQKTVSKAIKDKPWHVEGSENAEWVLMDYVNVVVHVFQKQIREFYDIEGLWGDAKVTMVASSYNN</sequence>
<keyword evidence="4" id="KW-1185">Reference proteome</keyword>
<keyword evidence="2" id="KW-0678">Repressor</keyword>
<evidence type="ECO:0000256" key="1">
    <source>
        <dbReference type="ARBA" id="ARBA00010574"/>
    </source>
</evidence>
<comment type="subunit">
    <text evidence="2">Interacts with ribosomal protein uL14 (rplN).</text>
</comment>
<reference evidence="3 4" key="1">
    <citation type="submission" date="2023-09" db="EMBL/GenBank/DDBJ databases">
        <authorList>
            <person name="Rey-Velasco X."/>
        </authorList>
    </citation>
    <scope>NUCLEOTIDE SEQUENCE [LARGE SCALE GENOMIC DNA]</scope>
    <source>
        <strain evidence="3 4">P007</strain>
    </source>
</reference>
<name>A0ABU3BL24_9FLAO</name>
<accession>A0ABU3BL24</accession>
<comment type="caution">
    <text evidence="3">The sequence shown here is derived from an EMBL/GenBank/DDBJ whole genome shotgun (WGS) entry which is preliminary data.</text>
</comment>
<evidence type="ECO:0000256" key="2">
    <source>
        <dbReference type="HAMAP-Rule" id="MF_01477"/>
    </source>
</evidence>
<dbReference type="InterPro" id="IPR043519">
    <property type="entry name" value="NT_sf"/>
</dbReference>
<dbReference type="PANTHER" id="PTHR21043">
    <property type="entry name" value="IOJAP SUPERFAMILY ORTHOLOG"/>
    <property type="match status" value="1"/>
</dbReference>
<evidence type="ECO:0000313" key="4">
    <source>
        <dbReference type="Proteomes" id="UP001250662"/>
    </source>
</evidence>
<comment type="subcellular location">
    <subcellularLocation>
        <location evidence="2">Cytoplasm</location>
    </subcellularLocation>
</comment>
<keyword evidence="2" id="KW-0810">Translation regulation</keyword>
<keyword evidence="2" id="KW-0963">Cytoplasm</keyword>